<accession>A0ABQ3DNK5</accession>
<keyword evidence="1" id="KW-0812">Transmembrane</keyword>
<keyword evidence="1" id="KW-1133">Transmembrane helix</keyword>
<evidence type="ECO:0000313" key="3">
    <source>
        <dbReference type="Proteomes" id="UP000599437"/>
    </source>
</evidence>
<keyword evidence="3" id="KW-1185">Reference proteome</keyword>
<dbReference type="InterPro" id="IPR009872">
    <property type="entry name" value="DUF1427"/>
</dbReference>
<feature type="transmembrane region" description="Helical" evidence="1">
    <location>
        <begin position="7"/>
        <end position="27"/>
    </location>
</feature>
<dbReference type="Proteomes" id="UP000599437">
    <property type="component" value="Unassembled WGS sequence"/>
</dbReference>
<evidence type="ECO:0000256" key="1">
    <source>
        <dbReference type="SAM" id="Phobius"/>
    </source>
</evidence>
<organism evidence="2 3">
    <name type="scientific">Streptomyces chryseus</name>
    <dbReference type="NCBI Taxonomy" id="68186"/>
    <lineage>
        <taxon>Bacteria</taxon>
        <taxon>Bacillati</taxon>
        <taxon>Actinomycetota</taxon>
        <taxon>Actinomycetes</taxon>
        <taxon>Kitasatosporales</taxon>
        <taxon>Streptomycetaceae</taxon>
        <taxon>Streptomyces</taxon>
    </lineage>
</organism>
<protein>
    <recommendedName>
        <fullName evidence="4">XapX domain-containing protein</fullName>
    </recommendedName>
</protein>
<keyword evidence="1" id="KW-0472">Membrane</keyword>
<comment type="caution">
    <text evidence="2">The sequence shown here is derived from an EMBL/GenBank/DDBJ whole genome shotgun (WGS) entry which is preliminary data.</text>
</comment>
<dbReference type="NCBIfam" id="TIGR03510">
    <property type="entry name" value="XapX"/>
    <property type="match status" value="1"/>
</dbReference>
<evidence type="ECO:0008006" key="4">
    <source>
        <dbReference type="Google" id="ProtNLM"/>
    </source>
</evidence>
<gene>
    <name evidence="2" type="ORF">GCM10010346_20780</name>
</gene>
<name>A0ABQ3DNK5_9ACTN</name>
<dbReference type="Pfam" id="PF07235">
    <property type="entry name" value="DUF1427"/>
    <property type="match status" value="1"/>
</dbReference>
<dbReference type="InterPro" id="IPR020017">
    <property type="entry name" value="XapX_domain"/>
</dbReference>
<sequence length="55" mass="5733">MAHRELTVAYARMLLTGTLVGVLYAALRVRAPAPPPVALFGLLGMIVGQTALSAL</sequence>
<proteinExistence type="predicted"/>
<reference evidence="3" key="1">
    <citation type="journal article" date="2019" name="Int. J. Syst. Evol. Microbiol.">
        <title>The Global Catalogue of Microorganisms (GCM) 10K type strain sequencing project: providing services to taxonomists for standard genome sequencing and annotation.</title>
        <authorList>
            <consortium name="The Broad Institute Genomics Platform"/>
            <consortium name="The Broad Institute Genome Sequencing Center for Infectious Disease"/>
            <person name="Wu L."/>
            <person name="Ma J."/>
        </authorList>
    </citation>
    <scope>NUCLEOTIDE SEQUENCE [LARGE SCALE GENOMIC DNA]</scope>
    <source>
        <strain evidence="3">JCM 4737</strain>
    </source>
</reference>
<evidence type="ECO:0000313" key="2">
    <source>
        <dbReference type="EMBL" id="GHA97762.1"/>
    </source>
</evidence>
<dbReference type="EMBL" id="BMVO01000004">
    <property type="protein sequence ID" value="GHA97762.1"/>
    <property type="molecule type" value="Genomic_DNA"/>
</dbReference>